<gene>
    <name evidence="2" type="ORF">Cgig2_007596</name>
</gene>
<organism evidence="2 3">
    <name type="scientific">Carnegiea gigantea</name>
    <dbReference type="NCBI Taxonomy" id="171969"/>
    <lineage>
        <taxon>Eukaryota</taxon>
        <taxon>Viridiplantae</taxon>
        <taxon>Streptophyta</taxon>
        <taxon>Embryophyta</taxon>
        <taxon>Tracheophyta</taxon>
        <taxon>Spermatophyta</taxon>
        <taxon>Magnoliopsida</taxon>
        <taxon>eudicotyledons</taxon>
        <taxon>Gunneridae</taxon>
        <taxon>Pentapetalae</taxon>
        <taxon>Caryophyllales</taxon>
        <taxon>Cactineae</taxon>
        <taxon>Cactaceae</taxon>
        <taxon>Cactoideae</taxon>
        <taxon>Echinocereeae</taxon>
        <taxon>Carnegiea</taxon>
    </lineage>
</organism>
<keyword evidence="3" id="KW-1185">Reference proteome</keyword>
<dbReference type="EMBL" id="JAKOGI010000802">
    <property type="protein sequence ID" value="KAJ8430366.1"/>
    <property type="molecule type" value="Genomic_DNA"/>
</dbReference>
<reference evidence="2" key="1">
    <citation type="submission" date="2022-04" db="EMBL/GenBank/DDBJ databases">
        <title>Carnegiea gigantea Genome sequencing and assembly v2.</title>
        <authorList>
            <person name="Copetti D."/>
            <person name="Sanderson M.J."/>
            <person name="Burquez A."/>
            <person name="Wojciechowski M.F."/>
        </authorList>
    </citation>
    <scope>NUCLEOTIDE SEQUENCE</scope>
    <source>
        <strain evidence="2">SGP5-SGP5p</strain>
        <tissue evidence="2">Aerial part</tissue>
    </source>
</reference>
<dbReference type="PANTHER" id="PTHR33240">
    <property type="entry name" value="OS08G0508500 PROTEIN"/>
    <property type="match status" value="1"/>
</dbReference>
<dbReference type="CDD" id="cd00303">
    <property type="entry name" value="retropepsin_like"/>
    <property type="match status" value="1"/>
</dbReference>
<keyword evidence="1" id="KW-1133">Transmembrane helix</keyword>
<name>A0A9Q1Q6T0_9CARY</name>
<evidence type="ECO:0000313" key="2">
    <source>
        <dbReference type="EMBL" id="KAJ8430366.1"/>
    </source>
</evidence>
<comment type="caution">
    <text evidence="2">The sequence shown here is derived from an EMBL/GenBank/DDBJ whole genome shotgun (WGS) entry which is preliminary data.</text>
</comment>
<dbReference type="Proteomes" id="UP001153076">
    <property type="component" value="Unassembled WGS sequence"/>
</dbReference>
<protein>
    <submittedName>
        <fullName evidence="2">Uncharacterized protein</fullName>
    </submittedName>
</protein>
<evidence type="ECO:0000313" key="3">
    <source>
        <dbReference type="Proteomes" id="UP001153076"/>
    </source>
</evidence>
<accession>A0A9Q1Q6T0</accession>
<dbReference type="PANTHER" id="PTHR33240:SF17">
    <property type="entry name" value="EUKARYOTIC PEPTIDE CHAIN RELEASE FACTOR GTP-BINDING SUBUNIT-LIKE"/>
    <property type="match status" value="1"/>
</dbReference>
<sequence length="217" mass="23977">MQPELRDEECSTEIVATIAGGYAEDHSTCLEGSASKSQEVLTAERITMPTMMFGGEQGLCFTSSYNNPLAVEMKVASAIVWGILINMGSLADIITWDYLKKLTNLGRGIVPLVHPILGFGGLEVNPTGMIRLRLHFGDNVKAKNLEMHFLVVNVSTAYNVILGRPTLHRVKEYKHQQSKRNTKRSKALGALEVFIMITALGRPSYVTFMVRCRGFGI</sequence>
<keyword evidence="1" id="KW-0472">Membrane</keyword>
<dbReference type="AlphaFoldDB" id="A0A9Q1Q6T0"/>
<proteinExistence type="predicted"/>
<keyword evidence="1" id="KW-0812">Transmembrane</keyword>
<evidence type="ECO:0000256" key="1">
    <source>
        <dbReference type="SAM" id="Phobius"/>
    </source>
</evidence>
<dbReference type="OrthoDB" id="1738169at2759"/>
<feature type="transmembrane region" description="Helical" evidence="1">
    <location>
        <begin position="187"/>
        <end position="205"/>
    </location>
</feature>